<name>A0A016TRJ6_9BILA</name>
<proteinExistence type="predicted"/>
<evidence type="ECO:0000313" key="1">
    <source>
        <dbReference type="EMBL" id="EYC05654.1"/>
    </source>
</evidence>
<accession>A0A016TRJ6</accession>
<dbReference type="EMBL" id="JARK01001417">
    <property type="protein sequence ID" value="EYC05654.1"/>
    <property type="molecule type" value="Genomic_DNA"/>
</dbReference>
<reference evidence="2" key="1">
    <citation type="journal article" date="2015" name="Nat. Genet.">
        <title>The genome and transcriptome of the zoonotic hookworm Ancylostoma ceylanicum identify infection-specific gene families.</title>
        <authorList>
            <person name="Schwarz E.M."/>
            <person name="Hu Y."/>
            <person name="Antoshechkin I."/>
            <person name="Miller M.M."/>
            <person name="Sternberg P.W."/>
            <person name="Aroian R.V."/>
        </authorList>
    </citation>
    <scope>NUCLEOTIDE SEQUENCE</scope>
    <source>
        <strain evidence="2">HY135</strain>
    </source>
</reference>
<organism evidence="1 2">
    <name type="scientific">Ancylostoma ceylanicum</name>
    <dbReference type="NCBI Taxonomy" id="53326"/>
    <lineage>
        <taxon>Eukaryota</taxon>
        <taxon>Metazoa</taxon>
        <taxon>Ecdysozoa</taxon>
        <taxon>Nematoda</taxon>
        <taxon>Chromadorea</taxon>
        <taxon>Rhabditida</taxon>
        <taxon>Rhabditina</taxon>
        <taxon>Rhabditomorpha</taxon>
        <taxon>Strongyloidea</taxon>
        <taxon>Ancylostomatidae</taxon>
        <taxon>Ancylostomatinae</taxon>
        <taxon>Ancylostoma</taxon>
    </lineage>
</organism>
<sequence length="123" mass="14475">MQKVADAHIWQETVLDMLVEEDHDAAKVMLEDLRLYPDVEHSLNVEHGSHYAFSFSKNYAVRYVREITRTFEPDRAFECLPFSKHSLQQMYYHACDGNIYNGVDEEPIDQMNRSYPKEKATND</sequence>
<gene>
    <name evidence="1" type="primary">Acey_s0081.g1502</name>
    <name evidence="1" type="ORF">Y032_0081g1502</name>
</gene>
<keyword evidence="2" id="KW-1185">Reference proteome</keyword>
<protein>
    <submittedName>
        <fullName evidence="1">Uncharacterized protein</fullName>
    </submittedName>
</protein>
<dbReference type="AlphaFoldDB" id="A0A016TRJ6"/>
<dbReference type="Proteomes" id="UP000024635">
    <property type="component" value="Unassembled WGS sequence"/>
</dbReference>
<comment type="caution">
    <text evidence="1">The sequence shown here is derived from an EMBL/GenBank/DDBJ whole genome shotgun (WGS) entry which is preliminary data.</text>
</comment>
<evidence type="ECO:0000313" key="2">
    <source>
        <dbReference type="Proteomes" id="UP000024635"/>
    </source>
</evidence>